<keyword evidence="4" id="KW-1185">Reference proteome</keyword>
<accession>A0ABX7B7V9</accession>
<dbReference type="InterPro" id="IPR051534">
    <property type="entry name" value="CBASS_pafABC_assoc_protein"/>
</dbReference>
<reference evidence="3" key="1">
    <citation type="submission" date="2021-02" db="EMBL/GenBank/DDBJ databases">
        <title>Skermanella TT6 skin isolate.</title>
        <authorList>
            <person name="Lee K."/>
            <person name="Ganzorig M."/>
        </authorList>
    </citation>
    <scope>NUCLEOTIDE SEQUENCE</scope>
    <source>
        <strain evidence="3">TT6</strain>
    </source>
</reference>
<evidence type="ECO:0000313" key="4">
    <source>
        <dbReference type="Proteomes" id="UP000595197"/>
    </source>
</evidence>
<gene>
    <name evidence="3" type="ORF">IGS68_00735</name>
</gene>
<evidence type="ECO:0000259" key="2">
    <source>
        <dbReference type="Pfam" id="PF25583"/>
    </source>
</evidence>
<evidence type="ECO:0000313" key="3">
    <source>
        <dbReference type="EMBL" id="QQP89840.1"/>
    </source>
</evidence>
<proteinExistence type="predicted"/>
<dbReference type="InterPro" id="IPR057727">
    <property type="entry name" value="WCX_dom"/>
</dbReference>
<dbReference type="EMBL" id="CP067420">
    <property type="protein sequence ID" value="QQP89840.1"/>
    <property type="molecule type" value="Genomic_DNA"/>
</dbReference>
<name>A0ABX7B7V9_9PROT</name>
<dbReference type="PANTHER" id="PTHR34580:SF3">
    <property type="entry name" value="PROTEIN PAFB"/>
    <property type="match status" value="1"/>
</dbReference>
<dbReference type="Pfam" id="PF13280">
    <property type="entry name" value="WYL"/>
    <property type="match status" value="1"/>
</dbReference>
<dbReference type="Pfam" id="PF25583">
    <property type="entry name" value="WCX"/>
    <property type="match status" value="1"/>
</dbReference>
<dbReference type="RefSeq" id="WP_201076580.1">
    <property type="nucleotide sequence ID" value="NZ_CP067420.1"/>
</dbReference>
<dbReference type="PANTHER" id="PTHR34580">
    <property type="match status" value="1"/>
</dbReference>
<feature type="domain" description="WYL" evidence="1">
    <location>
        <begin position="151"/>
        <end position="218"/>
    </location>
</feature>
<feature type="domain" description="WCX" evidence="2">
    <location>
        <begin position="248"/>
        <end position="323"/>
    </location>
</feature>
<dbReference type="InterPro" id="IPR026881">
    <property type="entry name" value="WYL_dom"/>
</dbReference>
<organism evidence="3 4">
    <name type="scientific">Skermanella cutis</name>
    <dbReference type="NCBI Taxonomy" id="2775420"/>
    <lineage>
        <taxon>Bacteria</taxon>
        <taxon>Pseudomonadati</taxon>
        <taxon>Pseudomonadota</taxon>
        <taxon>Alphaproteobacteria</taxon>
        <taxon>Rhodospirillales</taxon>
        <taxon>Azospirillaceae</taxon>
        <taxon>Skermanella</taxon>
    </lineage>
</organism>
<dbReference type="Proteomes" id="UP000595197">
    <property type="component" value="Chromosome"/>
</dbReference>
<dbReference type="PROSITE" id="PS52050">
    <property type="entry name" value="WYL"/>
    <property type="match status" value="1"/>
</dbReference>
<protein>
    <submittedName>
        <fullName evidence="3">WYL domain-containing protein</fullName>
    </submittedName>
</protein>
<evidence type="ECO:0000259" key="1">
    <source>
        <dbReference type="Pfam" id="PF13280"/>
    </source>
</evidence>
<sequence length="330" mass="37026">MAYGQIDNIFQLLLMMQGTRLGVSLQDIQKEFRVSRRTAERMRDVVVRVFGNRVEVVSSDEPVKRWRIAPGTLSELVAVSPEELLEMEAAEQALRREGLEVRAVILGRLAIKLRASLQPRELARMEPDLAALIEAEGLAARPGPRPAVTPEVLAPLRHAFKAMERVRLYYSPRGGGKAGWRTVSPLGLLYGVRHYLVAVPDGRTQPRLYSLPNIGRVERLAETAHRPPGFDLRRYAAQSFGIFQEQPADIVLRFDPARAADAAAHRFHDDEAKENGPDGALLVRFRAGGLKELCWHLFTWEPYVEIIEPASLRRDYARMLSDASARHGAV</sequence>